<evidence type="ECO:0000313" key="2">
    <source>
        <dbReference type="Proteomes" id="UP000314901"/>
    </source>
</evidence>
<protein>
    <submittedName>
        <fullName evidence="1">DNA polymerase III subunit chi</fullName>
    </submittedName>
</protein>
<dbReference type="GO" id="GO:0003677">
    <property type="term" value="F:DNA binding"/>
    <property type="evidence" value="ECO:0007669"/>
    <property type="project" value="InterPro"/>
</dbReference>
<dbReference type="GO" id="GO:0006260">
    <property type="term" value="P:DNA replication"/>
    <property type="evidence" value="ECO:0007669"/>
    <property type="project" value="InterPro"/>
</dbReference>
<dbReference type="Proteomes" id="UP000314901">
    <property type="component" value="Chromosome"/>
</dbReference>
<dbReference type="InterPro" id="IPR007459">
    <property type="entry name" value="DNA_pol3_chi"/>
</dbReference>
<sequence length="138" mass="16597">MTYIDFYFNVENKFNKIHEILEKEIFRKRKIHISVSDLNAAELLSDFLYTASLTSFLPHTIVNHEERGPVHIDWEHKPLSDDFLVNLKPDISFFFSRYLRLIEIVSNDEEDKKKARDRLKFYRDRGYEIKLIDATKEI</sequence>
<dbReference type="GeneID" id="66284382"/>
<dbReference type="KEGG" id="muv:FIT94_00690"/>
<accession>A0AAX1EXT0</accession>
<dbReference type="AlphaFoldDB" id="A0AAX1EXT0"/>
<reference evidence="1 2" key="1">
    <citation type="journal article" date="2019" name="ISME J.">
        <title>Evolution in action: habitat transition from sediment to the pelagial leads to genome streamlining in Methylophilaceae.</title>
        <authorList>
            <person name="Salcher M."/>
            <person name="Schaefle D."/>
            <person name="Kaspar M."/>
            <person name="Neuenschwander S.M."/>
            <person name="Ghai R."/>
        </authorList>
    </citation>
    <scope>NUCLEOTIDE SEQUENCE [LARGE SCALE GENOMIC DNA]</scope>
    <source>
        <strain evidence="1 2">MMS-RVI-51</strain>
    </source>
</reference>
<evidence type="ECO:0000313" key="1">
    <source>
        <dbReference type="EMBL" id="QDC40618.1"/>
    </source>
</evidence>
<gene>
    <name evidence="1" type="ORF">FIT94_00690</name>
</gene>
<dbReference type="GO" id="GO:0003887">
    <property type="term" value="F:DNA-directed DNA polymerase activity"/>
    <property type="evidence" value="ECO:0007669"/>
    <property type="project" value="InterPro"/>
</dbReference>
<dbReference type="EMBL" id="CP040953">
    <property type="protein sequence ID" value="QDC40618.1"/>
    <property type="molecule type" value="Genomic_DNA"/>
</dbReference>
<dbReference type="InterPro" id="IPR036768">
    <property type="entry name" value="PolIII_chi_sf"/>
</dbReference>
<organism evidence="1 2">
    <name type="scientific">Candidatus Methylopumilus universalis</name>
    <dbReference type="NCBI Taxonomy" id="2588536"/>
    <lineage>
        <taxon>Bacteria</taxon>
        <taxon>Pseudomonadati</taxon>
        <taxon>Pseudomonadota</taxon>
        <taxon>Betaproteobacteria</taxon>
        <taxon>Nitrosomonadales</taxon>
        <taxon>Methylophilaceae</taxon>
        <taxon>Candidatus Methylopumilus</taxon>
    </lineage>
</organism>
<name>A0AAX1EXT0_9PROT</name>
<dbReference type="GO" id="GO:0032298">
    <property type="term" value="P:positive regulation of DNA-templated DNA replication initiation"/>
    <property type="evidence" value="ECO:0007669"/>
    <property type="project" value="TreeGrafter"/>
</dbReference>
<dbReference type="SUPFAM" id="SSF102400">
    <property type="entry name" value="DNA polymerase III chi subunit"/>
    <property type="match status" value="1"/>
</dbReference>
<dbReference type="Gene3D" id="3.40.50.10110">
    <property type="entry name" value="DNA polymerase III subunit chi"/>
    <property type="match status" value="1"/>
</dbReference>
<dbReference type="Pfam" id="PF04364">
    <property type="entry name" value="DNA_pol3_chi"/>
    <property type="match status" value="1"/>
</dbReference>
<proteinExistence type="predicted"/>
<dbReference type="PANTHER" id="PTHR38767">
    <property type="entry name" value="DNA POLYMERASE III SUBUNIT CHI"/>
    <property type="match status" value="1"/>
</dbReference>
<dbReference type="RefSeq" id="WP_139866769.1">
    <property type="nucleotide sequence ID" value="NZ_CP040949.1"/>
</dbReference>
<dbReference type="PANTHER" id="PTHR38767:SF1">
    <property type="entry name" value="DNA POLYMERASE III SUBUNIT CHI"/>
    <property type="match status" value="1"/>
</dbReference>